<keyword evidence="2" id="KW-1185">Reference proteome</keyword>
<dbReference type="Pfam" id="PF13424">
    <property type="entry name" value="TPR_12"/>
    <property type="match status" value="1"/>
</dbReference>
<evidence type="ECO:0008006" key="3">
    <source>
        <dbReference type="Google" id="ProtNLM"/>
    </source>
</evidence>
<dbReference type="InterPro" id="IPR053137">
    <property type="entry name" value="NLR-like"/>
</dbReference>
<sequence>MLSKHRFEKAALENATLLGGEVAAELNDEARALAAALTDLAHAHVPGVLVIEDLHLMSPSFAEFLDAASQRRGAHPVLVIGTAWPEGENNAPYTKWRSRTELQGNVEIWDMPDLEPKDLQTLLRRYAPDTSDHDAAQIAARYPNPLTMELFCTLNETQERISASAGRLIVSELDMSRLPFTLQALYEARWSEMSRDVQDALALASGAIPNSMFSWRREPITAIISRAVAPKVLGLHVAMAAAQDPYHWTTEEQASPSKERFVEPILYEIATSHLTQGVREKMLHSTRSWLGEQMDALRDDDQNRDQSGVRLEFAEWLTAFTRIHGTKSATEAEAVFVTAQALADAHQFRAAVARVEGPYLALMGFHEEGTLIWRNQRALWLGLSGQLDNAIAEFEALLRDCEGVLGTDDSRTRTVRLNIAASFVQAGRPEEAIEPLISLVEGSTARWGASHPETLALRRDLTLAWGESGQVERAVGEAKEIAQKCQESLGPLDPATLQAQSDLGRWVGEAGHYNRAIAILEGLLPLQIEALGAEDPSTFITRSNLAFWIGESGDPERCLRLFQELLEDQLRLFGPEHPETLGTRNNVASWTGRVGDASGAVLQFGELLEAQFGLLGATHPDTLATRNNLGYWIGKSGDTTGTVQHFEDLVADLTVALGDTHPQTLTARMNLGYWIGDSGDPRGAAKLFKTLASDCAKVMGPQHPVTLGARANLAWWIAQSGQLRNAVRQLVKLVAECDSILGSGHSTTLACRQNLDILRSRMSGGG</sequence>
<evidence type="ECO:0000313" key="2">
    <source>
        <dbReference type="Proteomes" id="UP001500730"/>
    </source>
</evidence>
<dbReference type="InterPro" id="IPR011990">
    <property type="entry name" value="TPR-like_helical_dom_sf"/>
</dbReference>
<reference evidence="1 2" key="1">
    <citation type="journal article" date="2019" name="Int. J. Syst. Evol. Microbiol.">
        <title>The Global Catalogue of Microorganisms (GCM) 10K type strain sequencing project: providing services to taxonomists for standard genome sequencing and annotation.</title>
        <authorList>
            <consortium name="The Broad Institute Genomics Platform"/>
            <consortium name="The Broad Institute Genome Sequencing Center for Infectious Disease"/>
            <person name="Wu L."/>
            <person name="Ma J."/>
        </authorList>
    </citation>
    <scope>NUCLEOTIDE SEQUENCE [LARGE SCALE GENOMIC DNA]</scope>
    <source>
        <strain evidence="1 2">JCM 16259</strain>
    </source>
</reference>
<dbReference type="RefSeq" id="WP_344256104.1">
    <property type="nucleotide sequence ID" value="NZ_BAAARE010000014.1"/>
</dbReference>
<dbReference type="PANTHER" id="PTHR46082">
    <property type="entry name" value="ATP/GTP-BINDING PROTEIN-RELATED"/>
    <property type="match status" value="1"/>
</dbReference>
<protein>
    <recommendedName>
        <fullName evidence="3">Tetratricopeptide repeat protein</fullName>
    </recommendedName>
</protein>
<dbReference type="Gene3D" id="1.25.40.10">
    <property type="entry name" value="Tetratricopeptide repeat domain"/>
    <property type="match status" value="3"/>
</dbReference>
<dbReference type="EMBL" id="BAAARE010000014">
    <property type="protein sequence ID" value="GAA2492348.1"/>
    <property type="molecule type" value="Genomic_DNA"/>
</dbReference>
<comment type="caution">
    <text evidence="1">The sequence shown here is derived from an EMBL/GenBank/DDBJ whole genome shotgun (WGS) entry which is preliminary data.</text>
</comment>
<evidence type="ECO:0000313" key="1">
    <source>
        <dbReference type="EMBL" id="GAA2492348.1"/>
    </source>
</evidence>
<dbReference type="Pfam" id="PF13374">
    <property type="entry name" value="TPR_10"/>
    <property type="match status" value="1"/>
</dbReference>
<dbReference type="PANTHER" id="PTHR46082:SF6">
    <property type="entry name" value="AAA+ ATPASE DOMAIN-CONTAINING PROTEIN-RELATED"/>
    <property type="match status" value="1"/>
</dbReference>
<accession>A0ABN3LZW9</accession>
<dbReference type="SUPFAM" id="SSF48452">
    <property type="entry name" value="TPR-like"/>
    <property type="match status" value="3"/>
</dbReference>
<gene>
    <name evidence="1" type="ORF">GCM10009858_32990</name>
</gene>
<dbReference type="Proteomes" id="UP001500730">
    <property type="component" value="Unassembled WGS sequence"/>
</dbReference>
<name>A0ABN3LZW9_9MICO</name>
<proteinExistence type="predicted"/>
<organism evidence="1 2">
    <name type="scientific">Terrabacter carboxydivorans</name>
    <dbReference type="NCBI Taxonomy" id="619730"/>
    <lineage>
        <taxon>Bacteria</taxon>
        <taxon>Bacillati</taxon>
        <taxon>Actinomycetota</taxon>
        <taxon>Actinomycetes</taxon>
        <taxon>Micrococcales</taxon>
        <taxon>Intrasporangiaceae</taxon>
        <taxon>Terrabacter</taxon>
    </lineage>
</organism>